<dbReference type="AlphaFoldDB" id="A0A369TG44"/>
<name>A0A369TG44_9PROT</name>
<comment type="caution">
    <text evidence="3">The sequence shown here is derived from an EMBL/GenBank/DDBJ whole genome shotgun (WGS) entry which is preliminary data.</text>
</comment>
<protein>
    <submittedName>
        <fullName evidence="3">Uncharacterized protein</fullName>
    </submittedName>
</protein>
<evidence type="ECO:0000256" key="1">
    <source>
        <dbReference type="SAM" id="MobiDB-lite"/>
    </source>
</evidence>
<evidence type="ECO:0000313" key="3">
    <source>
        <dbReference type="EMBL" id="RDD61866.1"/>
    </source>
</evidence>
<keyword evidence="4" id="KW-1185">Reference proteome</keyword>
<dbReference type="Proteomes" id="UP000253941">
    <property type="component" value="Unassembled WGS sequence"/>
</dbReference>
<proteinExistence type="predicted"/>
<dbReference type="EMBL" id="QPMH01000008">
    <property type="protein sequence ID" value="RDD61866.1"/>
    <property type="molecule type" value="Genomic_DNA"/>
</dbReference>
<dbReference type="RefSeq" id="WP_114582110.1">
    <property type="nucleotide sequence ID" value="NZ_QPMH01000008.1"/>
</dbReference>
<evidence type="ECO:0000256" key="2">
    <source>
        <dbReference type="SAM" id="SignalP"/>
    </source>
</evidence>
<evidence type="ECO:0000313" key="4">
    <source>
        <dbReference type="Proteomes" id="UP000253941"/>
    </source>
</evidence>
<accession>A0A369TG44</accession>
<gene>
    <name evidence="3" type="ORF">DRB17_10250</name>
</gene>
<reference evidence="3 4" key="1">
    <citation type="submission" date="2018-07" db="EMBL/GenBank/DDBJ databases">
        <title>Venubactetium sediminum gen. nov., sp. nov., isolated from a marine solar saltern.</title>
        <authorList>
            <person name="Wang S."/>
        </authorList>
    </citation>
    <scope>NUCLEOTIDE SEQUENCE [LARGE SCALE GENOMIC DNA]</scope>
    <source>
        <strain evidence="3 4">WD2A32</strain>
    </source>
</reference>
<feature type="chain" id="PRO_5016605683" evidence="2">
    <location>
        <begin position="22"/>
        <end position="95"/>
    </location>
</feature>
<keyword evidence="2" id="KW-0732">Signal</keyword>
<sequence length="95" mass="10039">MRTPLATLAALLIAAPIAAEAGDVRPPAGADPTNGGANRQVDLPGLTNIDAPEMNTTMKEKRKLRNQRKAVDKDTVKALRELAIEEFGQSSSGSE</sequence>
<organism evidence="3 4">
    <name type="scientific">Ferruginivarius sediminum</name>
    <dbReference type="NCBI Taxonomy" id="2661937"/>
    <lineage>
        <taxon>Bacteria</taxon>
        <taxon>Pseudomonadati</taxon>
        <taxon>Pseudomonadota</taxon>
        <taxon>Alphaproteobacteria</taxon>
        <taxon>Rhodospirillales</taxon>
        <taxon>Rhodospirillaceae</taxon>
        <taxon>Ferruginivarius</taxon>
    </lineage>
</organism>
<feature type="region of interest" description="Disordered" evidence="1">
    <location>
        <begin position="21"/>
        <end position="51"/>
    </location>
</feature>
<feature type="signal peptide" evidence="2">
    <location>
        <begin position="1"/>
        <end position="21"/>
    </location>
</feature>